<proteinExistence type="predicted"/>
<evidence type="ECO:0000313" key="2">
    <source>
        <dbReference type="EMBL" id="KAJ5345708.1"/>
    </source>
</evidence>
<accession>A0A9W9QX39</accession>
<gene>
    <name evidence="2" type="ORF">N7452_003712</name>
</gene>
<dbReference type="AlphaFoldDB" id="A0A9W9QX39"/>
<name>A0A9W9QX39_PENBR</name>
<feature type="region of interest" description="Disordered" evidence="1">
    <location>
        <begin position="96"/>
        <end position="116"/>
    </location>
</feature>
<dbReference type="EMBL" id="JAPZBQ010000002">
    <property type="protein sequence ID" value="KAJ5345708.1"/>
    <property type="molecule type" value="Genomic_DNA"/>
</dbReference>
<evidence type="ECO:0000256" key="1">
    <source>
        <dbReference type="SAM" id="MobiDB-lite"/>
    </source>
</evidence>
<dbReference type="Proteomes" id="UP001147695">
    <property type="component" value="Unassembled WGS sequence"/>
</dbReference>
<reference evidence="2" key="1">
    <citation type="submission" date="2022-12" db="EMBL/GenBank/DDBJ databases">
        <authorList>
            <person name="Petersen C."/>
        </authorList>
    </citation>
    <scope>NUCLEOTIDE SEQUENCE</scope>
    <source>
        <strain evidence="2">IBT 35673</strain>
    </source>
</reference>
<reference evidence="2" key="2">
    <citation type="journal article" date="2023" name="IMA Fungus">
        <title>Comparative genomic study of the Penicillium genus elucidates a diverse pangenome and 15 lateral gene transfer events.</title>
        <authorList>
            <person name="Petersen C."/>
            <person name="Sorensen T."/>
            <person name="Nielsen M.R."/>
            <person name="Sondergaard T.E."/>
            <person name="Sorensen J.L."/>
            <person name="Fitzpatrick D.A."/>
            <person name="Frisvad J.C."/>
            <person name="Nielsen K.L."/>
        </authorList>
    </citation>
    <scope>NUCLEOTIDE SEQUENCE</scope>
    <source>
        <strain evidence="2">IBT 35673</strain>
    </source>
</reference>
<sequence length="179" mass="19186">MIEAALNESAQEVALVACSVVTRSAILFAPHELFHGVFMAAAVFYKQTKSANKMVAQLGVSGLTNCKLVFQASRETWDPSPWFMQLLDKGIFTSHSSSAGKHRPPNGTTENLQDATGVGSVDTSMNAFLAFGNDMWQDSSLLGSLFDMPPVTPSSMPIGSEFGDRSGSSWLGVNPFTDT</sequence>
<evidence type="ECO:0000313" key="3">
    <source>
        <dbReference type="Proteomes" id="UP001147695"/>
    </source>
</evidence>
<protein>
    <submittedName>
        <fullName evidence="2">Uncharacterized protein</fullName>
    </submittedName>
</protein>
<organism evidence="2 3">
    <name type="scientific">Penicillium brevicompactum</name>
    <dbReference type="NCBI Taxonomy" id="5074"/>
    <lineage>
        <taxon>Eukaryota</taxon>
        <taxon>Fungi</taxon>
        <taxon>Dikarya</taxon>
        <taxon>Ascomycota</taxon>
        <taxon>Pezizomycotina</taxon>
        <taxon>Eurotiomycetes</taxon>
        <taxon>Eurotiomycetidae</taxon>
        <taxon>Eurotiales</taxon>
        <taxon>Aspergillaceae</taxon>
        <taxon>Penicillium</taxon>
    </lineage>
</organism>
<comment type="caution">
    <text evidence="2">The sequence shown here is derived from an EMBL/GenBank/DDBJ whole genome shotgun (WGS) entry which is preliminary data.</text>
</comment>